<accession>A0ABU2SGP9</accession>
<keyword evidence="1" id="KW-0805">Transcription regulation</keyword>
<evidence type="ECO:0000313" key="7">
    <source>
        <dbReference type="EMBL" id="MDT0446940.1"/>
    </source>
</evidence>
<dbReference type="PROSITE" id="PS50977">
    <property type="entry name" value="HTH_TETR_2"/>
    <property type="match status" value="1"/>
</dbReference>
<keyword evidence="3" id="KW-0804">Transcription</keyword>
<dbReference type="InterPro" id="IPR009057">
    <property type="entry name" value="Homeodomain-like_sf"/>
</dbReference>
<feature type="region of interest" description="Disordered" evidence="5">
    <location>
        <begin position="193"/>
        <end position="212"/>
    </location>
</feature>
<dbReference type="InterPro" id="IPR001647">
    <property type="entry name" value="HTH_TetR"/>
</dbReference>
<evidence type="ECO:0000256" key="3">
    <source>
        <dbReference type="ARBA" id="ARBA00023163"/>
    </source>
</evidence>
<dbReference type="PANTHER" id="PTHR30055">
    <property type="entry name" value="HTH-TYPE TRANSCRIPTIONAL REGULATOR RUTR"/>
    <property type="match status" value="1"/>
</dbReference>
<evidence type="ECO:0000256" key="1">
    <source>
        <dbReference type="ARBA" id="ARBA00023015"/>
    </source>
</evidence>
<dbReference type="Pfam" id="PF17754">
    <property type="entry name" value="TetR_C_14"/>
    <property type="match status" value="1"/>
</dbReference>
<dbReference type="Proteomes" id="UP001183615">
    <property type="component" value="Unassembled WGS sequence"/>
</dbReference>
<comment type="caution">
    <text evidence="7">The sequence shown here is derived from an EMBL/GenBank/DDBJ whole genome shotgun (WGS) entry which is preliminary data.</text>
</comment>
<feature type="domain" description="HTH tetR-type" evidence="6">
    <location>
        <begin position="7"/>
        <end position="67"/>
    </location>
</feature>
<dbReference type="SUPFAM" id="SSF46689">
    <property type="entry name" value="Homeodomain-like"/>
    <property type="match status" value="1"/>
</dbReference>
<dbReference type="InterPro" id="IPR041347">
    <property type="entry name" value="MftR_C"/>
</dbReference>
<evidence type="ECO:0000313" key="8">
    <source>
        <dbReference type="Proteomes" id="UP001183615"/>
    </source>
</evidence>
<sequence>MRERKKQRPRHAIRRAAYRLFAEQGYDATRVDQIAEAAEVSPSTVFRYFPTKEDIVLTDDNDNDIVLEAALRARPAHEPPLTALGEALRVSIHEVWSAPGARAVTEQRLRLVRTVPAVRARLDESFAATGERVAAIPAERTGRSPDELELRVFIGAALGGLREVLLHWAAGDLAEDLMGLLDRGIDVLEHDLADDAAPPPLRPAAPPATPGP</sequence>
<organism evidence="7 8">
    <name type="scientific">Streptomyces johnsoniae</name>
    <dbReference type="NCBI Taxonomy" id="3075532"/>
    <lineage>
        <taxon>Bacteria</taxon>
        <taxon>Bacillati</taxon>
        <taxon>Actinomycetota</taxon>
        <taxon>Actinomycetes</taxon>
        <taxon>Kitasatosporales</taxon>
        <taxon>Streptomycetaceae</taxon>
        <taxon>Streptomyces</taxon>
    </lineage>
</organism>
<name>A0ABU2SGP9_9ACTN</name>
<gene>
    <name evidence="7" type="ORF">RM779_30735</name>
</gene>
<feature type="DNA-binding region" description="H-T-H motif" evidence="4">
    <location>
        <begin position="30"/>
        <end position="49"/>
    </location>
</feature>
<dbReference type="Gene3D" id="1.10.10.60">
    <property type="entry name" value="Homeodomain-like"/>
    <property type="match status" value="1"/>
</dbReference>
<keyword evidence="2 4" id="KW-0238">DNA-binding</keyword>
<dbReference type="Pfam" id="PF00440">
    <property type="entry name" value="TetR_N"/>
    <property type="match status" value="1"/>
</dbReference>
<evidence type="ECO:0000259" key="6">
    <source>
        <dbReference type="PROSITE" id="PS50977"/>
    </source>
</evidence>
<protein>
    <submittedName>
        <fullName evidence="7">TetR family transcriptional regulator</fullName>
    </submittedName>
</protein>
<reference evidence="8" key="1">
    <citation type="submission" date="2023-07" db="EMBL/GenBank/DDBJ databases">
        <title>30 novel species of actinomycetes from the DSMZ collection.</title>
        <authorList>
            <person name="Nouioui I."/>
        </authorList>
    </citation>
    <scope>NUCLEOTIDE SEQUENCE [LARGE SCALE GENOMIC DNA]</scope>
    <source>
        <strain evidence="8">DSM 41886</strain>
    </source>
</reference>
<dbReference type="Gene3D" id="1.10.357.10">
    <property type="entry name" value="Tetracycline Repressor, domain 2"/>
    <property type="match status" value="1"/>
</dbReference>
<proteinExistence type="predicted"/>
<dbReference type="EMBL" id="JAVREV010000024">
    <property type="protein sequence ID" value="MDT0446940.1"/>
    <property type="molecule type" value="Genomic_DNA"/>
</dbReference>
<dbReference type="PRINTS" id="PR00455">
    <property type="entry name" value="HTHTETR"/>
</dbReference>
<dbReference type="InterPro" id="IPR050109">
    <property type="entry name" value="HTH-type_TetR-like_transc_reg"/>
</dbReference>
<evidence type="ECO:0000256" key="4">
    <source>
        <dbReference type="PROSITE-ProRule" id="PRU00335"/>
    </source>
</evidence>
<evidence type="ECO:0000256" key="2">
    <source>
        <dbReference type="ARBA" id="ARBA00023125"/>
    </source>
</evidence>
<evidence type="ECO:0000256" key="5">
    <source>
        <dbReference type="SAM" id="MobiDB-lite"/>
    </source>
</evidence>
<feature type="compositionally biased region" description="Pro residues" evidence="5">
    <location>
        <begin position="197"/>
        <end position="212"/>
    </location>
</feature>
<dbReference type="PANTHER" id="PTHR30055:SF234">
    <property type="entry name" value="HTH-TYPE TRANSCRIPTIONAL REGULATOR BETI"/>
    <property type="match status" value="1"/>
</dbReference>
<keyword evidence="8" id="KW-1185">Reference proteome</keyword>